<keyword evidence="4" id="KW-0238">DNA-binding</keyword>
<proteinExistence type="predicted"/>
<name>A0A897NVB9_9EURY</name>
<evidence type="ECO:0000256" key="5">
    <source>
        <dbReference type="ARBA" id="ARBA00023163"/>
    </source>
</evidence>
<dbReference type="GO" id="GO:0005829">
    <property type="term" value="C:cytosol"/>
    <property type="evidence" value="ECO:0007669"/>
    <property type="project" value="TreeGrafter"/>
</dbReference>
<keyword evidence="9" id="KW-1185">Reference proteome</keyword>
<evidence type="ECO:0000259" key="7">
    <source>
        <dbReference type="PROSITE" id="PS50110"/>
    </source>
</evidence>
<keyword evidence="2" id="KW-0902">Two-component regulatory system</keyword>
<dbReference type="Proteomes" id="UP000663292">
    <property type="component" value="Chromosome"/>
</dbReference>
<dbReference type="GO" id="GO:0006355">
    <property type="term" value="P:regulation of DNA-templated transcription"/>
    <property type="evidence" value="ECO:0007669"/>
    <property type="project" value="TreeGrafter"/>
</dbReference>
<evidence type="ECO:0000256" key="1">
    <source>
        <dbReference type="ARBA" id="ARBA00022553"/>
    </source>
</evidence>
<dbReference type="RefSeq" id="WP_229121447.1">
    <property type="nucleotide sequence ID" value="NZ_CP064791.1"/>
</dbReference>
<feature type="domain" description="Response regulatory" evidence="7">
    <location>
        <begin position="3"/>
        <end position="122"/>
    </location>
</feature>
<evidence type="ECO:0000313" key="8">
    <source>
        <dbReference type="EMBL" id="QSG16181.1"/>
    </source>
</evidence>
<dbReference type="SMART" id="SM00448">
    <property type="entry name" value="REC"/>
    <property type="match status" value="1"/>
</dbReference>
<dbReference type="PANTHER" id="PTHR48111:SF1">
    <property type="entry name" value="TWO-COMPONENT RESPONSE REGULATOR ORR33"/>
    <property type="match status" value="1"/>
</dbReference>
<accession>A0A897NVB9</accession>
<dbReference type="InterPro" id="IPR001789">
    <property type="entry name" value="Sig_transdc_resp-reg_receiver"/>
</dbReference>
<feature type="modified residue" description="4-aspartylphosphate" evidence="6">
    <location>
        <position position="53"/>
    </location>
</feature>
<keyword evidence="3" id="KW-0805">Transcription regulation</keyword>
<dbReference type="GeneID" id="68859304"/>
<dbReference type="AlphaFoldDB" id="A0A897NVB9"/>
<keyword evidence="5" id="KW-0804">Transcription</keyword>
<evidence type="ECO:0000256" key="4">
    <source>
        <dbReference type="ARBA" id="ARBA00023125"/>
    </source>
</evidence>
<dbReference type="SUPFAM" id="SSF52172">
    <property type="entry name" value="CheY-like"/>
    <property type="match status" value="1"/>
</dbReference>
<evidence type="ECO:0000313" key="9">
    <source>
        <dbReference type="Proteomes" id="UP000663292"/>
    </source>
</evidence>
<evidence type="ECO:0000256" key="6">
    <source>
        <dbReference type="PROSITE-ProRule" id="PRU00169"/>
    </source>
</evidence>
<dbReference type="FunFam" id="3.40.50.2300:FF:000001">
    <property type="entry name" value="DNA-binding response regulator PhoB"/>
    <property type="match status" value="1"/>
</dbReference>
<sequence length="124" mass="13925">MTSVLVVDDDETIRQLVTHRLEASGYEVRACEDGREAADLLDGEYEPDLVVLDVMMPRLNGTRLARMVRNGELAVRSDLPIVMLTSRGREEHVLEGFEAGVDDYISKPFRSSELLARIKRHIGA</sequence>
<dbReference type="InterPro" id="IPR039420">
    <property type="entry name" value="WalR-like"/>
</dbReference>
<dbReference type="PROSITE" id="PS50110">
    <property type="entry name" value="RESPONSE_REGULATORY"/>
    <property type="match status" value="1"/>
</dbReference>
<dbReference type="Pfam" id="PF00072">
    <property type="entry name" value="Response_reg"/>
    <property type="match status" value="1"/>
</dbReference>
<dbReference type="GO" id="GO:0000156">
    <property type="term" value="F:phosphorelay response regulator activity"/>
    <property type="evidence" value="ECO:0007669"/>
    <property type="project" value="TreeGrafter"/>
</dbReference>
<protein>
    <submittedName>
        <fullName evidence="8">REC domain</fullName>
    </submittedName>
</protein>
<organism evidence="8 9">
    <name type="scientific">Halapricum desulfuricans</name>
    <dbReference type="NCBI Taxonomy" id="2841257"/>
    <lineage>
        <taxon>Archaea</taxon>
        <taxon>Methanobacteriati</taxon>
        <taxon>Methanobacteriota</taxon>
        <taxon>Stenosarchaea group</taxon>
        <taxon>Halobacteria</taxon>
        <taxon>Halobacteriales</taxon>
        <taxon>Haloarculaceae</taxon>
        <taxon>Halapricum</taxon>
    </lineage>
</organism>
<gene>
    <name evidence="8" type="primary">ompR</name>
    <name evidence="8" type="ORF">HSEST_2672</name>
</gene>
<dbReference type="CDD" id="cd17574">
    <property type="entry name" value="REC_OmpR"/>
    <property type="match status" value="1"/>
</dbReference>
<keyword evidence="1 6" id="KW-0597">Phosphoprotein</keyword>
<dbReference type="Gene3D" id="3.40.50.2300">
    <property type="match status" value="1"/>
</dbReference>
<evidence type="ECO:0000256" key="2">
    <source>
        <dbReference type="ARBA" id="ARBA00023012"/>
    </source>
</evidence>
<evidence type="ECO:0000256" key="3">
    <source>
        <dbReference type="ARBA" id="ARBA00023015"/>
    </source>
</evidence>
<dbReference type="InterPro" id="IPR011006">
    <property type="entry name" value="CheY-like_superfamily"/>
</dbReference>
<reference evidence="8 9" key="1">
    <citation type="submission" date="2020-11" db="EMBL/GenBank/DDBJ databases">
        <title>Carbohydrate-dependent, anaerobic sulfur respiration: A novel catabolism in halophilic archaea.</title>
        <authorList>
            <person name="Sorokin D.Y."/>
            <person name="Messina E."/>
            <person name="Smedile F."/>
            <person name="La Cono V."/>
            <person name="Hallsworth J.E."/>
            <person name="Yakimov M.M."/>
        </authorList>
    </citation>
    <scope>NUCLEOTIDE SEQUENCE [LARGE SCALE GENOMIC DNA]</scope>
    <source>
        <strain evidence="8 9">HSR-Est</strain>
    </source>
</reference>
<dbReference type="PANTHER" id="PTHR48111">
    <property type="entry name" value="REGULATOR OF RPOS"/>
    <property type="match status" value="1"/>
</dbReference>
<dbReference type="GO" id="GO:0000976">
    <property type="term" value="F:transcription cis-regulatory region binding"/>
    <property type="evidence" value="ECO:0007669"/>
    <property type="project" value="TreeGrafter"/>
</dbReference>
<dbReference type="GO" id="GO:0032993">
    <property type="term" value="C:protein-DNA complex"/>
    <property type="evidence" value="ECO:0007669"/>
    <property type="project" value="TreeGrafter"/>
</dbReference>
<dbReference type="EMBL" id="CP064791">
    <property type="protein sequence ID" value="QSG16181.1"/>
    <property type="molecule type" value="Genomic_DNA"/>
</dbReference>